<accession>A0A0E9U045</accession>
<dbReference type="AlphaFoldDB" id="A0A0E9U045"/>
<sequence>MSSSPPPQKKTISVGKPNRKNAGEGANGRVCVPVHNCAPELLNSRTQSPPTLTFDPGAQHVPCL</sequence>
<protein>
    <submittedName>
        <fullName evidence="2">Uncharacterized protein</fullName>
    </submittedName>
</protein>
<organism evidence="2">
    <name type="scientific">Anguilla anguilla</name>
    <name type="common">European freshwater eel</name>
    <name type="synonym">Muraena anguilla</name>
    <dbReference type="NCBI Taxonomy" id="7936"/>
    <lineage>
        <taxon>Eukaryota</taxon>
        <taxon>Metazoa</taxon>
        <taxon>Chordata</taxon>
        <taxon>Craniata</taxon>
        <taxon>Vertebrata</taxon>
        <taxon>Euteleostomi</taxon>
        <taxon>Actinopterygii</taxon>
        <taxon>Neopterygii</taxon>
        <taxon>Teleostei</taxon>
        <taxon>Anguilliformes</taxon>
        <taxon>Anguillidae</taxon>
        <taxon>Anguilla</taxon>
    </lineage>
</organism>
<name>A0A0E9U045_ANGAN</name>
<dbReference type="EMBL" id="GBXM01050239">
    <property type="protein sequence ID" value="JAH58338.1"/>
    <property type="molecule type" value="Transcribed_RNA"/>
</dbReference>
<proteinExistence type="predicted"/>
<evidence type="ECO:0000256" key="1">
    <source>
        <dbReference type="SAM" id="MobiDB-lite"/>
    </source>
</evidence>
<evidence type="ECO:0000313" key="2">
    <source>
        <dbReference type="EMBL" id="JAH58338.1"/>
    </source>
</evidence>
<feature type="region of interest" description="Disordered" evidence="1">
    <location>
        <begin position="42"/>
        <end position="64"/>
    </location>
</feature>
<reference evidence="2" key="1">
    <citation type="submission" date="2014-11" db="EMBL/GenBank/DDBJ databases">
        <authorList>
            <person name="Amaro Gonzalez C."/>
        </authorList>
    </citation>
    <scope>NUCLEOTIDE SEQUENCE</scope>
</reference>
<feature type="region of interest" description="Disordered" evidence="1">
    <location>
        <begin position="1"/>
        <end position="30"/>
    </location>
</feature>
<reference evidence="2" key="2">
    <citation type="journal article" date="2015" name="Fish Shellfish Immunol.">
        <title>Early steps in the European eel (Anguilla anguilla)-Vibrio vulnificus interaction in the gills: Role of the RtxA13 toxin.</title>
        <authorList>
            <person name="Callol A."/>
            <person name="Pajuelo D."/>
            <person name="Ebbesson L."/>
            <person name="Teles M."/>
            <person name="MacKenzie S."/>
            <person name="Amaro C."/>
        </authorList>
    </citation>
    <scope>NUCLEOTIDE SEQUENCE</scope>
</reference>